<feature type="region of interest" description="Disordered" evidence="1">
    <location>
        <begin position="134"/>
        <end position="189"/>
    </location>
</feature>
<dbReference type="Proteomes" id="UP000053424">
    <property type="component" value="Unassembled WGS sequence"/>
</dbReference>
<gene>
    <name evidence="3" type="ORF">M413DRAFT_285455</name>
</gene>
<evidence type="ECO:0000313" key="4">
    <source>
        <dbReference type="Proteomes" id="UP000053424"/>
    </source>
</evidence>
<accession>A0A0C3BJD9</accession>
<feature type="compositionally biased region" description="Basic and acidic residues" evidence="1">
    <location>
        <begin position="159"/>
        <end position="189"/>
    </location>
</feature>
<dbReference type="EMBL" id="KN831802">
    <property type="protein sequence ID" value="KIM36845.1"/>
    <property type="molecule type" value="Genomic_DNA"/>
</dbReference>
<reference evidence="3 4" key="1">
    <citation type="submission" date="2014-04" db="EMBL/GenBank/DDBJ databases">
        <authorList>
            <consortium name="DOE Joint Genome Institute"/>
            <person name="Kuo A."/>
            <person name="Gay G."/>
            <person name="Dore J."/>
            <person name="Kohler A."/>
            <person name="Nagy L.G."/>
            <person name="Floudas D."/>
            <person name="Copeland A."/>
            <person name="Barry K.W."/>
            <person name="Cichocki N."/>
            <person name="Veneault-Fourrey C."/>
            <person name="LaButti K."/>
            <person name="Lindquist E.A."/>
            <person name="Lipzen A."/>
            <person name="Lundell T."/>
            <person name="Morin E."/>
            <person name="Murat C."/>
            <person name="Sun H."/>
            <person name="Tunlid A."/>
            <person name="Henrissat B."/>
            <person name="Grigoriev I.V."/>
            <person name="Hibbett D.S."/>
            <person name="Martin F."/>
            <person name="Nordberg H.P."/>
            <person name="Cantor M.N."/>
            <person name="Hua S.X."/>
        </authorList>
    </citation>
    <scope>NUCLEOTIDE SEQUENCE [LARGE SCALE GENOMIC DNA]</scope>
    <source>
        <strain evidence="4">h7</strain>
    </source>
</reference>
<sequence>MFNPHPRKSYTKNLLWISPAISPKNKPAQAICTYDVGPSSSKRFVPAAQTYRNFDIDQPTGSQLHLDPFPSTYLTPSKWSLIPHQNPFPLYLHRIQPQTTPSHHHLLIMKFSATLFYLFAALIAVVPAQVAAGDDNNNNDGGDNGKDSQWKPQPPGNPDHNRPERPDHPDHDQWCDKKKPDGGDDGKDWDKKRAQVLWGQCTSLSLRVFFRSSCR</sequence>
<protein>
    <submittedName>
        <fullName evidence="3">Uncharacterized protein</fullName>
    </submittedName>
</protein>
<evidence type="ECO:0000256" key="1">
    <source>
        <dbReference type="SAM" id="MobiDB-lite"/>
    </source>
</evidence>
<keyword evidence="2" id="KW-0472">Membrane</keyword>
<proteinExistence type="predicted"/>
<dbReference type="HOGENOM" id="CLU_1283399_0_0_1"/>
<keyword evidence="2" id="KW-1133">Transmembrane helix</keyword>
<reference evidence="4" key="2">
    <citation type="submission" date="2015-01" db="EMBL/GenBank/DDBJ databases">
        <title>Evolutionary Origins and Diversification of the Mycorrhizal Mutualists.</title>
        <authorList>
            <consortium name="DOE Joint Genome Institute"/>
            <consortium name="Mycorrhizal Genomics Consortium"/>
            <person name="Kohler A."/>
            <person name="Kuo A."/>
            <person name="Nagy L.G."/>
            <person name="Floudas D."/>
            <person name="Copeland A."/>
            <person name="Barry K.W."/>
            <person name="Cichocki N."/>
            <person name="Veneault-Fourrey C."/>
            <person name="LaButti K."/>
            <person name="Lindquist E.A."/>
            <person name="Lipzen A."/>
            <person name="Lundell T."/>
            <person name="Morin E."/>
            <person name="Murat C."/>
            <person name="Riley R."/>
            <person name="Ohm R."/>
            <person name="Sun H."/>
            <person name="Tunlid A."/>
            <person name="Henrissat B."/>
            <person name="Grigoriev I.V."/>
            <person name="Hibbett D.S."/>
            <person name="Martin F."/>
        </authorList>
    </citation>
    <scope>NUCLEOTIDE SEQUENCE [LARGE SCALE GENOMIC DNA]</scope>
    <source>
        <strain evidence="4">h7</strain>
    </source>
</reference>
<evidence type="ECO:0000256" key="2">
    <source>
        <dbReference type="SAM" id="Phobius"/>
    </source>
</evidence>
<keyword evidence="2" id="KW-0812">Transmembrane</keyword>
<name>A0A0C3BJD9_HEBCY</name>
<feature type="transmembrane region" description="Helical" evidence="2">
    <location>
        <begin position="107"/>
        <end position="128"/>
    </location>
</feature>
<dbReference type="AlphaFoldDB" id="A0A0C3BJD9"/>
<keyword evidence="4" id="KW-1185">Reference proteome</keyword>
<evidence type="ECO:0000313" key="3">
    <source>
        <dbReference type="EMBL" id="KIM36845.1"/>
    </source>
</evidence>
<organism evidence="3 4">
    <name type="scientific">Hebeloma cylindrosporum</name>
    <dbReference type="NCBI Taxonomy" id="76867"/>
    <lineage>
        <taxon>Eukaryota</taxon>
        <taxon>Fungi</taxon>
        <taxon>Dikarya</taxon>
        <taxon>Basidiomycota</taxon>
        <taxon>Agaricomycotina</taxon>
        <taxon>Agaricomycetes</taxon>
        <taxon>Agaricomycetidae</taxon>
        <taxon>Agaricales</taxon>
        <taxon>Agaricineae</taxon>
        <taxon>Hymenogastraceae</taxon>
        <taxon>Hebeloma</taxon>
    </lineage>
</organism>